<dbReference type="InParanoid" id="A0A673A8W5"/>
<dbReference type="GO" id="GO:0035082">
    <property type="term" value="P:axoneme assembly"/>
    <property type="evidence" value="ECO:0007669"/>
    <property type="project" value="TreeGrafter"/>
</dbReference>
<feature type="compositionally biased region" description="Polar residues" evidence="1">
    <location>
        <begin position="178"/>
        <end position="194"/>
    </location>
</feature>
<feature type="compositionally biased region" description="Low complexity" evidence="1">
    <location>
        <begin position="260"/>
        <end position="273"/>
    </location>
</feature>
<dbReference type="PANTHER" id="PTHR14726:SF1">
    <property type="entry name" value="JHY PROTEIN HOMOLOG"/>
    <property type="match status" value="1"/>
</dbReference>
<dbReference type="Proteomes" id="UP000472271">
    <property type="component" value="Chromosome 14"/>
</dbReference>
<feature type="compositionally biased region" description="Basic and acidic residues" evidence="1">
    <location>
        <begin position="242"/>
        <end position="255"/>
    </location>
</feature>
<evidence type="ECO:0000256" key="1">
    <source>
        <dbReference type="SAM" id="MobiDB-lite"/>
    </source>
</evidence>
<feature type="compositionally biased region" description="Acidic residues" evidence="1">
    <location>
        <begin position="46"/>
        <end position="64"/>
    </location>
</feature>
<feature type="region of interest" description="Disordered" evidence="1">
    <location>
        <begin position="161"/>
        <end position="276"/>
    </location>
</feature>
<dbReference type="AlphaFoldDB" id="A0A673A8W5"/>
<reference evidence="2" key="2">
    <citation type="submission" date="2025-08" db="UniProtKB">
        <authorList>
            <consortium name="Ensembl"/>
        </authorList>
    </citation>
    <scope>IDENTIFICATION</scope>
</reference>
<reference evidence="2" key="1">
    <citation type="submission" date="2019-06" db="EMBL/GenBank/DDBJ databases">
        <authorList>
            <consortium name="Wellcome Sanger Institute Data Sharing"/>
        </authorList>
    </citation>
    <scope>NUCLEOTIDE SEQUENCE [LARGE SCALE GENOMIC DNA]</scope>
</reference>
<dbReference type="InterPro" id="IPR027968">
    <property type="entry name" value="JHY"/>
</dbReference>
<organism evidence="2 3">
    <name type="scientific">Sphaeramia orbicularis</name>
    <name type="common">orbiculate cardinalfish</name>
    <dbReference type="NCBI Taxonomy" id="375764"/>
    <lineage>
        <taxon>Eukaryota</taxon>
        <taxon>Metazoa</taxon>
        <taxon>Chordata</taxon>
        <taxon>Craniata</taxon>
        <taxon>Vertebrata</taxon>
        <taxon>Euteleostomi</taxon>
        <taxon>Actinopterygii</taxon>
        <taxon>Neopterygii</taxon>
        <taxon>Teleostei</taxon>
        <taxon>Neoteleostei</taxon>
        <taxon>Acanthomorphata</taxon>
        <taxon>Gobiaria</taxon>
        <taxon>Kurtiformes</taxon>
        <taxon>Apogonoidei</taxon>
        <taxon>Apogonidae</taxon>
        <taxon>Apogoninae</taxon>
        <taxon>Sphaeramia</taxon>
    </lineage>
</organism>
<sequence length="331" mass="37535">MKKWSNYWDSVESDTESLAQERAYQQQLQMRLSQHGRTESVHLNNEDADSLQEEEYEDSDDNEAQDLQAYDSLEVAAQPQVKKNLALQVLSDDANSDLRYDPNWRTNLKGAGCFNESPHTSIDENYFDLKEKSCQSHEERKEVILKEGYRLIVDTSPAVVVTPQGNESDQPYCLHPQDGQTSSITSSHPHSQALQLRPPQVDPPGPPGIQNKTDSISQRRVKEKHEISNDKTGENNSSSAEMEEKHLEDVDEMRTIQRGSTQQTSMSKMSSPKDLLDRTQERLTEDIVERNKITLGRNMSKCGSYARVHALKQEVSHDSNKVCISYPLASV</sequence>
<evidence type="ECO:0000313" key="2">
    <source>
        <dbReference type="Ensembl" id="ENSSORP00005026015.1"/>
    </source>
</evidence>
<name>A0A673A8W5_9TELE</name>
<proteinExistence type="predicted"/>
<dbReference type="Ensembl" id="ENSSORT00005026784.1">
    <property type="protein sequence ID" value="ENSSORP00005026015.1"/>
    <property type="gene ID" value="ENSSORG00005012500.1"/>
</dbReference>
<evidence type="ECO:0000313" key="3">
    <source>
        <dbReference type="Proteomes" id="UP000472271"/>
    </source>
</evidence>
<reference evidence="2" key="3">
    <citation type="submission" date="2025-09" db="UniProtKB">
        <authorList>
            <consortium name="Ensembl"/>
        </authorList>
    </citation>
    <scope>IDENTIFICATION</scope>
</reference>
<accession>A0A673A8W5</accession>
<dbReference type="PANTHER" id="PTHR14726">
    <property type="entry name" value="JHY PROTEIN HOMOLOG"/>
    <property type="match status" value="1"/>
</dbReference>
<feature type="region of interest" description="Disordered" evidence="1">
    <location>
        <begin position="29"/>
        <end position="65"/>
    </location>
</feature>
<keyword evidence="3" id="KW-1185">Reference proteome</keyword>
<feature type="compositionally biased region" description="Basic and acidic residues" evidence="1">
    <location>
        <begin position="223"/>
        <end position="233"/>
    </location>
</feature>
<protein>
    <submittedName>
        <fullName evidence="2">Uncharacterized protein</fullName>
    </submittedName>
</protein>